<dbReference type="GO" id="GO:0005886">
    <property type="term" value="C:plasma membrane"/>
    <property type="evidence" value="ECO:0007669"/>
    <property type="project" value="UniProtKB-SubCell"/>
</dbReference>
<proteinExistence type="inferred from homology"/>
<dbReference type="Pfam" id="PF00482">
    <property type="entry name" value="T2SSF"/>
    <property type="match status" value="2"/>
</dbReference>
<feature type="transmembrane region" description="Helical" evidence="8">
    <location>
        <begin position="162"/>
        <end position="188"/>
    </location>
</feature>
<evidence type="ECO:0000256" key="1">
    <source>
        <dbReference type="ARBA" id="ARBA00004429"/>
    </source>
</evidence>
<evidence type="ECO:0000256" key="3">
    <source>
        <dbReference type="ARBA" id="ARBA00022475"/>
    </source>
</evidence>
<keyword evidence="4" id="KW-0997">Cell inner membrane</keyword>
<evidence type="ECO:0000256" key="2">
    <source>
        <dbReference type="ARBA" id="ARBA00005745"/>
    </source>
</evidence>
<name>A0A0M2UWP0_9BACT</name>
<evidence type="ECO:0000256" key="4">
    <source>
        <dbReference type="ARBA" id="ARBA00022519"/>
    </source>
</evidence>
<dbReference type="PANTHER" id="PTHR30012">
    <property type="entry name" value="GENERAL SECRETION PATHWAY PROTEIN"/>
    <property type="match status" value="1"/>
</dbReference>
<reference evidence="10 11" key="1">
    <citation type="journal article" date="2013" name="BMC Microbiol.">
        <title>Identification of the type II cytochrome c maturation pathway in anammox bacteria by comparative genomics.</title>
        <authorList>
            <person name="Ferousi C."/>
            <person name="Speth D.R."/>
            <person name="Reimann J."/>
            <person name="Op den Camp H.J."/>
            <person name="Allen J.W."/>
            <person name="Keltjens J.T."/>
            <person name="Jetten M.S."/>
        </authorList>
    </citation>
    <scope>NUCLEOTIDE SEQUENCE [LARGE SCALE GENOMIC DNA]</scope>
    <source>
        <strain evidence="10">RU1</strain>
    </source>
</reference>
<accession>A0A0M2UWP0</accession>
<keyword evidence="6 8" id="KW-1133">Transmembrane helix</keyword>
<dbReference type="Proteomes" id="UP000034954">
    <property type="component" value="Unassembled WGS sequence"/>
</dbReference>
<evidence type="ECO:0000256" key="8">
    <source>
        <dbReference type="SAM" id="Phobius"/>
    </source>
</evidence>
<evidence type="ECO:0000256" key="6">
    <source>
        <dbReference type="ARBA" id="ARBA00022989"/>
    </source>
</evidence>
<evidence type="ECO:0000259" key="9">
    <source>
        <dbReference type="Pfam" id="PF00482"/>
    </source>
</evidence>
<dbReference type="PRINTS" id="PR00812">
    <property type="entry name" value="BCTERIALGSPF"/>
</dbReference>
<feature type="transmembrane region" description="Helical" evidence="8">
    <location>
        <begin position="372"/>
        <end position="395"/>
    </location>
</feature>
<dbReference type="InterPro" id="IPR042094">
    <property type="entry name" value="T2SS_GspF_sf"/>
</dbReference>
<dbReference type="Gene3D" id="1.20.81.30">
    <property type="entry name" value="Type II secretion system (T2SS), domain F"/>
    <property type="match status" value="2"/>
</dbReference>
<evidence type="ECO:0000256" key="5">
    <source>
        <dbReference type="ARBA" id="ARBA00022692"/>
    </source>
</evidence>
<protein>
    <recommendedName>
        <fullName evidence="9">Type II secretion system protein GspF domain-containing protein</fullName>
    </recommendedName>
</protein>
<evidence type="ECO:0000313" key="10">
    <source>
        <dbReference type="EMBL" id="KKO18924.1"/>
    </source>
</evidence>
<feature type="domain" description="Type II secretion system protein GspF" evidence="9">
    <location>
        <begin position="66"/>
        <end position="189"/>
    </location>
</feature>
<comment type="similarity">
    <text evidence="2">Belongs to the GSP F family.</text>
</comment>
<dbReference type="InterPro" id="IPR003004">
    <property type="entry name" value="GspF/PilC"/>
</dbReference>
<sequence length="400" mass="44432">MSVFRYKLLTASSGIVEGEKEALSRADLITELRKSGHIVLYIQQADKNKQFGFFLNRLNKKAVLPFTQELATLLEGGIPLDKSLSILLSGQDRNMIKDVVEDLLNGIKSGKSFAEALTNHIKLFSSVYINMVRAGEEGGVLPQVLKRLGAFQERLQKVRSEIVSAMIYPILLSFTGFVCVGALIVYVIPKFAQIFDGMGISLPFSTMILMGMSQYLIRYGWTLILAALIAVFLYKKAMKDNATSIKLDQKKLRLPLVGNLLWKMQISRFARTLGTLLENGVPLLKSMDIVKDVLSNRYLADILRDVKANVKEGAGLTLSLAKRGFLPEIAVHLLKVGEETGNLDKMLLKVADNFDADIEHRMKRLVTMVEPVLILLMGALIGVIVISMLTAILSVNDLRF</sequence>
<dbReference type="GO" id="GO:0015628">
    <property type="term" value="P:protein secretion by the type II secretion system"/>
    <property type="evidence" value="ECO:0007669"/>
    <property type="project" value="TreeGrafter"/>
</dbReference>
<feature type="domain" description="Type II secretion system protein GspF" evidence="9">
    <location>
        <begin position="269"/>
        <end position="390"/>
    </location>
</feature>
<dbReference type="FunFam" id="1.20.81.30:FF:000001">
    <property type="entry name" value="Type II secretion system protein F"/>
    <property type="match status" value="2"/>
</dbReference>
<dbReference type="AlphaFoldDB" id="A0A0M2UWP0"/>
<keyword evidence="7 8" id="KW-0472">Membrane</keyword>
<evidence type="ECO:0000256" key="7">
    <source>
        <dbReference type="ARBA" id="ARBA00023136"/>
    </source>
</evidence>
<keyword evidence="11" id="KW-1185">Reference proteome</keyword>
<keyword evidence="3" id="KW-1003">Cell membrane</keyword>
<dbReference type="InterPro" id="IPR018076">
    <property type="entry name" value="T2SS_GspF_dom"/>
</dbReference>
<comment type="caution">
    <text evidence="10">The sequence shown here is derived from an EMBL/GenBank/DDBJ whole genome shotgun (WGS) entry which is preliminary data.</text>
</comment>
<organism evidence="10 11">
    <name type="scientific">Candidatus Brocadia fulgida</name>
    <dbReference type="NCBI Taxonomy" id="380242"/>
    <lineage>
        <taxon>Bacteria</taxon>
        <taxon>Pseudomonadati</taxon>
        <taxon>Planctomycetota</taxon>
        <taxon>Candidatus Brocadiia</taxon>
        <taxon>Candidatus Brocadiales</taxon>
        <taxon>Candidatus Brocadiaceae</taxon>
        <taxon>Candidatus Brocadia</taxon>
    </lineage>
</organism>
<feature type="transmembrane region" description="Helical" evidence="8">
    <location>
        <begin position="215"/>
        <end position="234"/>
    </location>
</feature>
<evidence type="ECO:0000313" key="11">
    <source>
        <dbReference type="Proteomes" id="UP000034954"/>
    </source>
</evidence>
<gene>
    <name evidence="10" type="ORF">BROFUL_02316</name>
</gene>
<dbReference type="EMBL" id="LAQJ01000226">
    <property type="protein sequence ID" value="KKO18924.1"/>
    <property type="molecule type" value="Genomic_DNA"/>
</dbReference>
<dbReference type="PANTHER" id="PTHR30012:SF0">
    <property type="entry name" value="TYPE II SECRETION SYSTEM PROTEIN F-RELATED"/>
    <property type="match status" value="1"/>
</dbReference>
<keyword evidence="5 8" id="KW-0812">Transmembrane</keyword>
<comment type="subcellular location">
    <subcellularLocation>
        <location evidence="1">Cell inner membrane</location>
        <topology evidence="1">Multi-pass membrane protein</topology>
    </subcellularLocation>
</comment>